<dbReference type="Proteomes" id="UP000789901">
    <property type="component" value="Unassembled WGS sequence"/>
</dbReference>
<reference evidence="2 3" key="1">
    <citation type="submission" date="2021-06" db="EMBL/GenBank/DDBJ databases">
        <authorList>
            <person name="Kallberg Y."/>
            <person name="Tangrot J."/>
            <person name="Rosling A."/>
        </authorList>
    </citation>
    <scope>NUCLEOTIDE SEQUENCE [LARGE SCALE GENOMIC DNA]</scope>
    <source>
        <strain evidence="2 3">120-4 pot B 10/14</strain>
    </source>
</reference>
<proteinExistence type="predicted"/>
<organism evidence="2 3">
    <name type="scientific">Gigaspora margarita</name>
    <dbReference type="NCBI Taxonomy" id="4874"/>
    <lineage>
        <taxon>Eukaryota</taxon>
        <taxon>Fungi</taxon>
        <taxon>Fungi incertae sedis</taxon>
        <taxon>Mucoromycota</taxon>
        <taxon>Glomeromycotina</taxon>
        <taxon>Glomeromycetes</taxon>
        <taxon>Diversisporales</taxon>
        <taxon>Gigasporaceae</taxon>
        <taxon>Gigaspora</taxon>
    </lineage>
</organism>
<gene>
    <name evidence="2" type="ORF">GMARGA_LOCUS4852</name>
</gene>
<protein>
    <submittedName>
        <fullName evidence="2">46000_t:CDS:1</fullName>
    </submittedName>
</protein>
<accession>A0ABN7UBR9</accession>
<comment type="caution">
    <text evidence="2">The sequence shown here is derived from an EMBL/GenBank/DDBJ whole genome shotgun (WGS) entry which is preliminary data.</text>
</comment>
<evidence type="ECO:0000313" key="2">
    <source>
        <dbReference type="EMBL" id="CAG8557446.1"/>
    </source>
</evidence>
<dbReference type="EMBL" id="CAJVQB010001966">
    <property type="protein sequence ID" value="CAG8557446.1"/>
    <property type="molecule type" value="Genomic_DNA"/>
</dbReference>
<evidence type="ECO:0000256" key="1">
    <source>
        <dbReference type="SAM" id="MobiDB-lite"/>
    </source>
</evidence>
<name>A0ABN7UBR9_GIGMA</name>
<sequence>MEDIVPYKNIFTNKEIDVQIQMQALEHNASCIDKNIAKWLGLRNHIAICLIRQVVEIYRWIEFKKAAKKELCREEIEFTSGVEIEDNNKCIADPEDWCKRPSDSTGINGNLNKSVLIETECGVSDYGTKEIKLKHIENFAHIEQTYNEVLVKATDKTGRKHIQRRMEVDETEKFDVKEGEGKFSSNTNAPLDIRKNREINRESRADFFRKSSKIPVYNTNRKQHEDFESTKYNGLLNQYQTRRGKLYIPEAKLWSYTTKQGQTRTESRGNYTSGEVQKGRRVWNVKIAGKEEWKAYKEQLWKNLNVQDLSRLIGFEAEHKEKDIAQYKDQIDKIWDIVEAAILDAAKNTLPFKMIKSDSKKYAGQQDPQELETKDMDDK</sequence>
<feature type="region of interest" description="Disordered" evidence="1">
    <location>
        <begin position="357"/>
        <end position="379"/>
    </location>
</feature>
<evidence type="ECO:0000313" key="3">
    <source>
        <dbReference type="Proteomes" id="UP000789901"/>
    </source>
</evidence>
<keyword evidence="3" id="KW-1185">Reference proteome</keyword>